<dbReference type="AlphaFoldDB" id="A0A834VZK7"/>
<name>A0A834VZK7_9FABA</name>
<evidence type="ECO:0000313" key="1">
    <source>
        <dbReference type="EMBL" id="KAF7804018.1"/>
    </source>
</evidence>
<reference evidence="1" key="1">
    <citation type="submission" date="2020-09" db="EMBL/GenBank/DDBJ databases">
        <title>Genome-Enabled Discovery of Anthraquinone Biosynthesis in Senna tora.</title>
        <authorList>
            <person name="Kang S.-H."/>
            <person name="Pandey R.P."/>
            <person name="Lee C.-M."/>
            <person name="Sim J.-S."/>
            <person name="Jeong J.-T."/>
            <person name="Choi B.-S."/>
            <person name="Jung M."/>
            <person name="Ginzburg D."/>
            <person name="Zhao K."/>
            <person name="Won S.Y."/>
            <person name="Oh T.-J."/>
            <person name="Yu Y."/>
            <person name="Kim N.-H."/>
            <person name="Lee O.R."/>
            <person name="Lee T.-H."/>
            <person name="Bashyal P."/>
            <person name="Kim T.-S."/>
            <person name="Lee W.-H."/>
            <person name="Kawkins C."/>
            <person name="Kim C.-K."/>
            <person name="Kim J.S."/>
            <person name="Ahn B.O."/>
            <person name="Rhee S.Y."/>
            <person name="Sohng J.K."/>
        </authorList>
    </citation>
    <scope>NUCLEOTIDE SEQUENCE</scope>
    <source>
        <tissue evidence="1">Leaf</tissue>
    </source>
</reference>
<keyword evidence="2" id="KW-1185">Reference proteome</keyword>
<proteinExistence type="predicted"/>
<protein>
    <submittedName>
        <fullName evidence="1">Uncharacterized protein</fullName>
    </submittedName>
</protein>
<comment type="caution">
    <text evidence="1">The sequence shown here is derived from an EMBL/GenBank/DDBJ whole genome shotgun (WGS) entry which is preliminary data.</text>
</comment>
<dbReference type="Proteomes" id="UP000634136">
    <property type="component" value="Unassembled WGS sequence"/>
</dbReference>
<evidence type="ECO:0000313" key="2">
    <source>
        <dbReference type="Proteomes" id="UP000634136"/>
    </source>
</evidence>
<organism evidence="1 2">
    <name type="scientific">Senna tora</name>
    <dbReference type="NCBI Taxonomy" id="362788"/>
    <lineage>
        <taxon>Eukaryota</taxon>
        <taxon>Viridiplantae</taxon>
        <taxon>Streptophyta</taxon>
        <taxon>Embryophyta</taxon>
        <taxon>Tracheophyta</taxon>
        <taxon>Spermatophyta</taxon>
        <taxon>Magnoliopsida</taxon>
        <taxon>eudicotyledons</taxon>
        <taxon>Gunneridae</taxon>
        <taxon>Pentapetalae</taxon>
        <taxon>rosids</taxon>
        <taxon>fabids</taxon>
        <taxon>Fabales</taxon>
        <taxon>Fabaceae</taxon>
        <taxon>Caesalpinioideae</taxon>
        <taxon>Cassia clade</taxon>
        <taxon>Senna</taxon>
    </lineage>
</organism>
<sequence length="70" mass="7416">MGGQKIQIREMSEIAKGKEESVLRKESEHSTGGSAVDVAVVASAANGTYVVACLHYVCSRYVGILSFSLP</sequence>
<gene>
    <name evidence="1" type="ORF">G2W53_043129</name>
</gene>
<dbReference type="EMBL" id="JAAIUW010000013">
    <property type="protein sequence ID" value="KAF7804018.1"/>
    <property type="molecule type" value="Genomic_DNA"/>
</dbReference>
<accession>A0A834VZK7</accession>